<dbReference type="Pfam" id="PF13541">
    <property type="entry name" value="ChlI"/>
    <property type="match status" value="1"/>
</dbReference>
<proteinExistence type="predicted"/>
<comment type="caution">
    <text evidence="2">The sequence shown here is derived from an EMBL/GenBank/DDBJ whole genome shotgun (WGS) entry which is preliminary data.</text>
</comment>
<reference evidence="2 3" key="1">
    <citation type="submission" date="2017-09" db="EMBL/GenBank/DDBJ databases">
        <title>Depth-based differentiation of microbial function through sediment-hosted aquifers and enrichment of novel symbionts in the deep terrestrial subsurface.</title>
        <authorList>
            <person name="Probst A.J."/>
            <person name="Ladd B."/>
            <person name="Jarett J.K."/>
            <person name="Geller-Mcgrath D.E."/>
            <person name="Sieber C.M."/>
            <person name="Emerson J.B."/>
            <person name="Anantharaman K."/>
            <person name="Thomas B.C."/>
            <person name="Malmstrom R."/>
            <person name="Stieglmeier M."/>
            <person name="Klingl A."/>
            <person name="Woyke T."/>
            <person name="Ryan C.M."/>
            <person name="Banfield J.F."/>
        </authorList>
    </citation>
    <scope>NUCLEOTIDE SEQUENCE [LARGE SCALE GENOMIC DNA]</scope>
    <source>
        <strain evidence="2">CG23_combo_of_CG06-09_8_20_14_all_36_125</strain>
    </source>
</reference>
<gene>
    <name evidence="2" type="ORF">COX33_01120</name>
</gene>
<feature type="non-terminal residue" evidence="2">
    <location>
        <position position="65"/>
    </location>
</feature>
<dbReference type="Proteomes" id="UP000237258">
    <property type="component" value="Unassembled WGS sequence"/>
</dbReference>
<protein>
    <submittedName>
        <fullName evidence="2">Magnesium chelatase</fullName>
    </submittedName>
</protein>
<evidence type="ECO:0000313" key="2">
    <source>
        <dbReference type="EMBL" id="PIP24593.1"/>
    </source>
</evidence>
<name>A0A2G9Z0W1_9BACT</name>
<dbReference type="InterPro" id="IPR020568">
    <property type="entry name" value="Ribosomal_Su5_D2-typ_SF"/>
</dbReference>
<dbReference type="EMBL" id="PCRR01000029">
    <property type="protein sequence ID" value="PIP24593.1"/>
    <property type="molecule type" value="Genomic_DNA"/>
</dbReference>
<feature type="compositionally biased region" description="Polar residues" evidence="1">
    <location>
        <begin position="55"/>
        <end position="65"/>
    </location>
</feature>
<accession>A0A2G9Z0W1</accession>
<feature type="region of interest" description="Disordered" evidence="1">
    <location>
        <begin position="45"/>
        <end position="65"/>
    </location>
</feature>
<dbReference type="SUPFAM" id="SSF54211">
    <property type="entry name" value="Ribosomal protein S5 domain 2-like"/>
    <property type="match status" value="1"/>
</dbReference>
<evidence type="ECO:0000313" key="3">
    <source>
        <dbReference type="Proteomes" id="UP000237258"/>
    </source>
</evidence>
<dbReference type="AlphaFoldDB" id="A0A2G9Z0W1"/>
<organism evidence="2 3">
    <name type="scientific">Candidatus Nealsonbacteria bacterium CG23_combo_of_CG06-09_8_20_14_all_36_125</name>
    <dbReference type="NCBI Taxonomy" id="1974719"/>
    <lineage>
        <taxon>Bacteria</taxon>
        <taxon>Candidatus Nealsoniibacteriota</taxon>
    </lineage>
</organism>
<evidence type="ECO:0000256" key="1">
    <source>
        <dbReference type="SAM" id="MobiDB-lite"/>
    </source>
</evidence>
<sequence length="65" mass="7033">MPSKVFSAAILGLDAQIIEVEVDASYGLRHFEIVGLPDKSVEESRERVGAAIESSGFQSPHHQPV</sequence>